<protein>
    <recommendedName>
        <fullName evidence="3">Phage tail tape measure protein domain-containing protein</fullName>
    </recommendedName>
</protein>
<proteinExistence type="predicted"/>
<keyword evidence="2" id="KW-0472">Membrane</keyword>
<accession>A0A0F9B9N0</accession>
<feature type="domain" description="Phage tail tape measure protein" evidence="3">
    <location>
        <begin position="1"/>
        <end position="136"/>
    </location>
</feature>
<dbReference type="EMBL" id="LAZR01050429">
    <property type="protein sequence ID" value="KKK87379.1"/>
    <property type="molecule type" value="Genomic_DNA"/>
</dbReference>
<keyword evidence="2" id="KW-0812">Transmembrane</keyword>
<organism evidence="4">
    <name type="scientific">marine sediment metagenome</name>
    <dbReference type="NCBI Taxonomy" id="412755"/>
    <lineage>
        <taxon>unclassified sequences</taxon>
        <taxon>metagenomes</taxon>
        <taxon>ecological metagenomes</taxon>
    </lineage>
</organism>
<evidence type="ECO:0000256" key="2">
    <source>
        <dbReference type="SAM" id="Phobius"/>
    </source>
</evidence>
<comment type="caution">
    <text evidence="4">The sequence shown here is derived from an EMBL/GenBank/DDBJ whole genome shotgun (WGS) entry which is preliminary data.</text>
</comment>
<dbReference type="AlphaFoldDB" id="A0A0F9B9N0"/>
<reference evidence="4" key="1">
    <citation type="journal article" date="2015" name="Nature">
        <title>Complex archaea that bridge the gap between prokaryotes and eukaryotes.</title>
        <authorList>
            <person name="Spang A."/>
            <person name="Saw J.H."/>
            <person name="Jorgensen S.L."/>
            <person name="Zaremba-Niedzwiedzka K."/>
            <person name="Martijn J."/>
            <person name="Lind A.E."/>
            <person name="van Eijk R."/>
            <person name="Schleper C."/>
            <person name="Guy L."/>
            <person name="Ettema T.J."/>
        </authorList>
    </citation>
    <scope>NUCLEOTIDE SEQUENCE</scope>
</reference>
<feature type="non-terminal residue" evidence="4">
    <location>
        <position position="422"/>
    </location>
</feature>
<dbReference type="InterPro" id="IPR010090">
    <property type="entry name" value="Phage_tape_meas"/>
</dbReference>
<feature type="non-terminal residue" evidence="4">
    <location>
        <position position="1"/>
    </location>
</feature>
<evidence type="ECO:0000256" key="1">
    <source>
        <dbReference type="SAM" id="Coils"/>
    </source>
</evidence>
<feature type="coiled-coil region" evidence="1">
    <location>
        <begin position="345"/>
        <end position="374"/>
    </location>
</feature>
<keyword evidence="2" id="KW-1133">Transmembrane helix</keyword>
<name>A0A0F9B9N0_9ZZZZ</name>
<dbReference type="NCBIfam" id="TIGR01760">
    <property type="entry name" value="tape_meas_TP901"/>
    <property type="match status" value="1"/>
</dbReference>
<feature type="transmembrane region" description="Helical" evidence="2">
    <location>
        <begin position="239"/>
        <end position="264"/>
    </location>
</feature>
<keyword evidence="1" id="KW-0175">Coiled coil</keyword>
<evidence type="ECO:0000313" key="4">
    <source>
        <dbReference type="EMBL" id="KKK87379.1"/>
    </source>
</evidence>
<gene>
    <name evidence="4" type="ORF">LCGC14_2753830</name>
</gene>
<sequence length="422" mass="44909">AAGNAEVADTVSVLTTLLDTYGDSFEDAADATDFLFAIVKRGRTTMGELAGGFGRLIAISKAAGLSSDDMGASMALLTRATGSTEIALTSLSAIASGVLKPQAEGARLWKEKFGDALDSTTMKAIGMTGVLERLSKLDPTEVAKVFPNIRALRGVFPAISKLEGFSTDLGAMANRAGNVNTAFEKMKGPLLFWNQGLEQARNIMVEIGVAIADVILPYKDSLESAGKTIEEFVKNNKRLVAVIAAVAAGLLIAGGVLIVTGVAYNAMAAAAMSTAREKADDQRRADQLLMQELQNLADKQSRTTEEMERSETIVSELDDRYGDLGITIDGTTSKIDGMADATGRLNEKMRELAIADLRVEALEAETNIEGLNQELASFGTAWKERFIGGVDDRILGELEVEFARLDAIQKRIRAAQGGDMSA</sequence>
<evidence type="ECO:0000259" key="3">
    <source>
        <dbReference type="Pfam" id="PF10145"/>
    </source>
</evidence>
<dbReference type="Pfam" id="PF10145">
    <property type="entry name" value="PhageMin_Tail"/>
    <property type="match status" value="1"/>
</dbReference>